<accession>A0A484HD26</accession>
<dbReference type="PANTHER" id="PTHR43019">
    <property type="entry name" value="SERINE ENDOPROTEASE DEGS"/>
    <property type="match status" value="1"/>
</dbReference>
<proteinExistence type="predicted"/>
<keyword evidence="1" id="KW-0732">Signal</keyword>
<dbReference type="InterPro" id="IPR001940">
    <property type="entry name" value="Peptidase_S1C"/>
</dbReference>
<dbReference type="EMBL" id="CAACVI010000004">
    <property type="protein sequence ID" value="VEN73146.1"/>
    <property type="molecule type" value="Genomic_DNA"/>
</dbReference>
<gene>
    <name evidence="2" type="ORF">EPICR_120043</name>
</gene>
<evidence type="ECO:0008006" key="3">
    <source>
        <dbReference type="Google" id="ProtNLM"/>
    </source>
</evidence>
<evidence type="ECO:0000256" key="1">
    <source>
        <dbReference type="SAM" id="SignalP"/>
    </source>
</evidence>
<dbReference type="GO" id="GO:0004252">
    <property type="term" value="F:serine-type endopeptidase activity"/>
    <property type="evidence" value="ECO:0007669"/>
    <property type="project" value="InterPro"/>
</dbReference>
<dbReference type="Pfam" id="PF13365">
    <property type="entry name" value="Trypsin_2"/>
    <property type="match status" value="1"/>
</dbReference>
<organism evidence="2">
    <name type="scientific">uncultured Desulfobacteraceae bacterium</name>
    <dbReference type="NCBI Taxonomy" id="218296"/>
    <lineage>
        <taxon>Bacteria</taxon>
        <taxon>Pseudomonadati</taxon>
        <taxon>Thermodesulfobacteriota</taxon>
        <taxon>Desulfobacteria</taxon>
        <taxon>Desulfobacterales</taxon>
        <taxon>Desulfobacteraceae</taxon>
        <taxon>environmental samples</taxon>
    </lineage>
</organism>
<dbReference type="AlphaFoldDB" id="A0A484HD26"/>
<reference evidence="2" key="1">
    <citation type="submission" date="2019-01" db="EMBL/GenBank/DDBJ databases">
        <authorList>
            <consortium name="Genoscope - CEA"/>
            <person name="William W."/>
        </authorList>
    </citation>
    <scope>NUCLEOTIDE SEQUENCE</scope>
    <source>
        <strain evidence="2">CR-1</strain>
    </source>
</reference>
<dbReference type="SUPFAM" id="SSF50494">
    <property type="entry name" value="Trypsin-like serine proteases"/>
    <property type="match status" value="1"/>
</dbReference>
<protein>
    <recommendedName>
        <fullName evidence="3">Serine protease</fullName>
    </recommendedName>
</protein>
<name>A0A484HD26_9BACT</name>
<feature type="chain" id="PRO_5019732146" description="Serine protease" evidence="1">
    <location>
        <begin position="22"/>
        <end position="370"/>
    </location>
</feature>
<dbReference type="InterPro" id="IPR009003">
    <property type="entry name" value="Peptidase_S1_PA"/>
</dbReference>
<dbReference type="PRINTS" id="PR00834">
    <property type="entry name" value="PROTEASES2C"/>
</dbReference>
<sequence>MKRLWSFIHKILLLIFVGTLAGCATTAHVSIDRASTENATFIISNGNDPIGVAPVISEEISKRGYQVQILNPRQNTSNQESATVAAFGSGFFISEDGILISNAHVVKGANTIIVRTVDDNKFMAKILISDEKNDIAILQPLESLTVDKWLTLSQYRKGANLGEKIRIIGYPLSNLLGKHPRVTEGIISAEVGLLDDPTRFQVSASIQPGNSGGPVLNEDYQVVGIASEKLSDLYAVRKTGSIPQNVNFGVKADYARMLFNSSIEKSIANNVSKVQSLKDAVASTVLVAVNVEDIPENATISKPKRNILITYSYNYSWDVFHYTLSRFNMQWVDENSGEVIANGNFSGASFLSYVGIVQGVIKEVFDKAGM</sequence>
<dbReference type="PROSITE" id="PS51257">
    <property type="entry name" value="PROKAR_LIPOPROTEIN"/>
    <property type="match status" value="1"/>
</dbReference>
<dbReference type="PANTHER" id="PTHR43019:SF23">
    <property type="entry name" value="PROTEASE DO-LIKE 5, CHLOROPLASTIC"/>
    <property type="match status" value="1"/>
</dbReference>
<evidence type="ECO:0000313" key="2">
    <source>
        <dbReference type="EMBL" id="VEN73146.1"/>
    </source>
</evidence>
<dbReference type="Gene3D" id="2.40.10.10">
    <property type="entry name" value="Trypsin-like serine proteases"/>
    <property type="match status" value="2"/>
</dbReference>
<dbReference type="GO" id="GO:0006508">
    <property type="term" value="P:proteolysis"/>
    <property type="evidence" value="ECO:0007669"/>
    <property type="project" value="InterPro"/>
</dbReference>
<dbReference type="InterPro" id="IPR043504">
    <property type="entry name" value="Peptidase_S1_PA_chymotrypsin"/>
</dbReference>
<feature type="signal peptide" evidence="1">
    <location>
        <begin position="1"/>
        <end position="21"/>
    </location>
</feature>